<dbReference type="AlphaFoldDB" id="A0A2Y9KY87"/>
<feature type="compositionally biased region" description="Low complexity" evidence="1">
    <location>
        <begin position="1"/>
        <end position="25"/>
    </location>
</feature>
<reference evidence="5" key="1">
    <citation type="submission" date="2025-08" db="UniProtKB">
        <authorList>
            <consortium name="RefSeq"/>
        </authorList>
    </citation>
    <scope>IDENTIFICATION</scope>
    <source>
        <tissue evidence="5">Blood</tissue>
    </source>
</reference>
<feature type="compositionally biased region" description="Basic and acidic residues" evidence="1">
    <location>
        <begin position="80"/>
        <end position="93"/>
    </location>
</feature>
<sequence>MFPAAAAGAARARGAARGAVGCRTARGGGRAATGRLCAAPGALKASPGLCLPRFFRADGQGAPGRRRTRAGRRGSRARTRRSEGKGRTKKDQMAKQPSDVSSECDREGGQLQPVERPSQLRPGAPTSLQTEQQGNPEGEGDRCPQGSPQGPLAPPASPGPFATRSPLFIFVRRSSLLSRSSSGYFSFDTDRSPAPMSCDKSTQTPSPPCQAFNHYLSAMEHFLSPCGVCRLESTFVGSINTETELTASRRQSQAVPADMRPEMWIAQELRRIGDEFNAYYPRRVFLNNYPAAEAHPQMIILRLLRYIIRLVWRLQ</sequence>
<dbReference type="GO" id="GO:0007127">
    <property type="term" value="P:meiosis I"/>
    <property type="evidence" value="ECO:0007669"/>
    <property type="project" value="TreeGrafter"/>
</dbReference>
<evidence type="ECO:0000259" key="2">
    <source>
        <dbReference type="Pfam" id="PF06773"/>
    </source>
</evidence>
<feature type="domain" description="Apoptosis Bim N-terminal" evidence="2">
    <location>
        <begin position="96"/>
        <end position="131"/>
    </location>
</feature>
<feature type="region of interest" description="Disordered" evidence="1">
    <location>
        <begin position="1"/>
        <end position="31"/>
    </location>
</feature>
<dbReference type="STRING" id="391180.A0A2Y9KY87"/>
<proteinExistence type="predicted"/>
<evidence type="ECO:0000313" key="5">
    <source>
        <dbReference type="RefSeq" id="XP_022376284.1"/>
    </source>
</evidence>
<keyword evidence="4" id="KW-1185">Reference proteome</keyword>
<feature type="domain" description="Bcl-x interacting BH3" evidence="3">
    <location>
        <begin position="248"/>
        <end position="283"/>
    </location>
</feature>
<dbReference type="InterPro" id="IPR052133">
    <property type="entry name" value="Immune_Signaling-Apoptosis_Reg"/>
</dbReference>
<dbReference type="PANTHER" id="PTHR12044:SF9">
    <property type="entry name" value="BCL-2-LIKE PROTEIN 11"/>
    <property type="match status" value="1"/>
</dbReference>
<dbReference type="Pfam" id="PF08945">
    <property type="entry name" value="Bclx_interact"/>
    <property type="match status" value="1"/>
</dbReference>
<dbReference type="InterPro" id="IPR015040">
    <property type="entry name" value="Bcl-x_interacting_BH3_dom"/>
</dbReference>
<gene>
    <name evidence="5" type="primary">LOC111158508</name>
</gene>
<dbReference type="GeneID" id="111158508"/>
<dbReference type="Pfam" id="PF06773">
    <property type="entry name" value="Bim_N"/>
    <property type="match status" value="1"/>
</dbReference>
<feature type="compositionally biased region" description="Polar residues" evidence="1">
    <location>
        <begin position="126"/>
        <end position="135"/>
    </location>
</feature>
<dbReference type="InterPro" id="IPR014771">
    <property type="entry name" value="Apoptosis_Bim_N"/>
</dbReference>
<organism evidence="4 5">
    <name type="scientific">Enhydra lutris kenyoni</name>
    <name type="common">northern sea otter</name>
    <dbReference type="NCBI Taxonomy" id="391180"/>
    <lineage>
        <taxon>Eukaryota</taxon>
        <taxon>Metazoa</taxon>
        <taxon>Chordata</taxon>
        <taxon>Craniata</taxon>
        <taxon>Vertebrata</taxon>
        <taxon>Euteleostomi</taxon>
        <taxon>Mammalia</taxon>
        <taxon>Eutheria</taxon>
        <taxon>Laurasiatheria</taxon>
        <taxon>Carnivora</taxon>
        <taxon>Caniformia</taxon>
        <taxon>Musteloidea</taxon>
        <taxon>Mustelidae</taxon>
        <taxon>Lutrinae</taxon>
        <taxon>Enhydra</taxon>
    </lineage>
</organism>
<evidence type="ECO:0000313" key="4">
    <source>
        <dbReference type="Proteomes" id="UP000248482"/>
    </source>
</evidence>
<accession>A0A2Y9KY87</accession>
<dbReference type="RefSeq" id="XP_022376284.1">
    <property type="nucleotide sequence ID" value="XM_022520576.1"/>
</dbReference>
<dbReference type="PANTHER" id="PTHR12044">
    <property type="entry name" value="BCL2 INTERACTING MEDIATOR OF CELL DEATH"/>
    <property type="match status" value="1"/>
</dbReference>
<dbReference type="OrthoDB" id="8441539at2759"/>
<feature type="region of interest" description="Disordered" evidence="1">
    <location>
        <begin position="54"/>
        <end position="160"/>
    </location>
</feature>
<evidence type="ECO:0000256" key="1">
    <source>
        <dbReference type="SAM" id="MobiDB-lite"/>
    </source>
</evidence>
<dbReference type="KEGG" id="elk:111158508"/>
<evidence type="ECO:0000259" key="3">
    <source>
        <dbReference type="Pfam" id="PF08945"/>
    </source>
</evidence>
<name>A0A2Y9KY87_ENHLU</name>
<protein>
    <submittedName>
        <fullName evidence="5">Bcl-2-like protein 11 isoform X1</fullName>
    </submittedName>
</protein>
<dbReference type="Proteomes" id="UP000248482">
    <property type="component" value="Unplaced"/>
</dbReference>
<feature type="compositionally biased region" description="Basic residues" evidence="1">
    <location>
        <begin position="64"/>
        <end position="79"/>
    </location>
</feature>